<evidence type="ECO:0000256" key="8">
    <source>
        <dbReference type="ARBA" id="ARBA00023018"/>
    </source>
</evidence>
<evidence type="ECO:0000256" key="5">
    <source>
        <dbReference type="ARBA" id="ARBA00022753"/>
    </source>
</evidence>
<feature type="transmembrane region" description="Helical" evidence="12">
    <location>
        <begin position="165"/>
        <end position="184"/>
    </location>
</feature>
<proteinExistence type="inferred from homology"/>
<evidence type="ECO:0000313" key="14">
    <source>
        <dbReference type="EMBL" id="RAG85573.1"/>
    </source>
</evidence>
<keyword evidence="4 12" id="KW-0812">Transmembrane</keyword>
<keyword evidence="10" id="KW-0968">Cytoplasmic vesicle</keyword>
<feature type="transmembrane region" description="Helical" evidence="12">
    <location>
        <begin position="96"/>
        <end position="114"/>
    </location>
</feature>
<evidence type="ECO:0000259" key="13">
    <source>
        <dbReference type="Pfam" id="PF01545"/>
    </source>
</evidence>
<keyword evidence="8" id="KW-0770">Synapse</keyword>
<feature type="domain" description="Cation efflux protein transmembrane" evidence="13">
    <location>
        <begin position="33"/>
        <end position="215"/>
    </location>
</feature>
<dbReference type="EMBL" id="QKYN01000040">
    <property type="protein sequence ID" value="RAG85573.1"/>
    <property type="molecule type" value="Genomic_DNA"/>
</dbReference>
<evidence type="ECO:0000256" key="1">
    <source>
        <dbReference type="ARBA" id="ARBA00004146"/>
    </source>
</evidence>
<dbReference type="Pfam" id="PF01545">
    <property type="entry name" value="Cation_efflux"/>
    <property type="match status" value="1"/>
</dbReference>
<dbReference type="RefSeq" id="WP_111500841.1">
    <property type="nucleotide sequence ID" value="NZ_QKYN01000040.1"/>
</dbReference>
<keyword evidence="15" id="KW-1185">Reference proteome</keyword>
<dbReference type="GO" id="GO:0016020">
    <property type="term" value="C:membrane"/>
    <property type="evidence" value="ECO:0007669"/>
    <property type="project" value="InterPro"/>
</dbReference>
<dbReference type="PANTHER" id="PTHR31937">
    <property type="entry name" value="TRANSMEMBRANE PROTEIN 163"/>
    <property type="match status" value="1"/>
</dbReference>
<dbReference type="Proteomes" id="UP000248889">
    <property type="component" value="Unassembled WGS sequence"/>
</dbReference>
<feature type="compositionally biased region" description="Low complexity" evidence="11">
    <location>
        <begin position="222"/>
        <end position="231"/>
    </location>
</feature>
<evidence type="ECO:0000256" key="11">
    <source>
        <dbReference type="SAM" id="MobiDB-lite"/>
    </source>
</evidence>
<comment type="caution">
    <text evidence="14">The sequence shown here is derived from an EMBL/GenBank/DDBJ whole genome shotgun (WGS) entry which is preliminary data.</text>
</comment>
<comment type="subcellular location">
    <subcellularLocation>
        <location evidence="2">Cytoplasmic vesicle</location>
        <location evidence="2">Secretory vesicle</location>
        <location evidence="2">Synaptic vesicle membrane</location>
        <topology evidence="2">Multi-pass membrane protein</topology>
    </subcellularLocation>
    <subcellularLocation>
        <location evidence="1">Early endosome membrane</location>
    </subcellularLocation>
</comment>
<evidence type="ECO:0000256" key="6">
    <source>
        <dbReference type="ARBA" id="ARBA00022833"/>
    </source>
</evidence>
<organism evidence="14 15">
    <name type="scientific">Streptacidiphilus pinicola</name>
    <dbReference type="NCBI Taxonomy" id="2219663"/>
    <lineage>
        <taxon>Bacteria</taxon>
        <taxon>Bacillati</taxon>
        <taxon>Actinomycetota</taxon>
        <taxon>Actinomycetes</taxon>
        <taxon>Kitasatosporales</taxon>
        <taxon>Streptomycetaceae</taxon>
        <taxon>Streptacidiphilus</taxon>
    </lineage>
</organism>
<evidence type="ECO:0000313" key="15">
    <source>
        <dbReference type="Proteomes" id="UP000248889"/>
    </source>
</evidence>
<dbReference type="InterPro" id="IPR058533">
    <property type="entry name" value="Cation_efflux_TM"/>
</dbReference>
<accession>A0A2X0IPU9</accession>
<name>A0A2X0IPU9_9ACTN</name>
<dbReference type="AlphaFoldDB" id="A0A2X0IPU9"/>
<dbReference type="PANTHER" id="PTHR31937:SF2">
    <property type="entry name" value="TRANSMEMBRANE PROTEIN 163"/>
    <property type="match status" value="1"/>
</dbReference>
<reference evidence="14 15" key="1">
    <citation type="submission" date="2018-06" db="EMBL/GenBank/DDBJ databases">
        <title>Streptacidiphilus pinicola sp. nov., isolated from pine grove soil.</title>
        <authorList>
            <person name="Roh S.G."/>
            <person name="Park S."/>
            <person name="Kim M.-K."/>
            <person name="Yun B.-R."/>
            <person name="Park J."/>
            <person name="Kim M.J."/>
            <person name="Kim Y.S."/>
            <person name="Kim S.B."/>
        </authorList>
    </citation>
    <scope>NUCLEOTIDE SEQUENCE [LARGE SCALE GENOMIC DNA]</scope>
    <source>
        <strain evidence="14 15">MMS16-CNU450</strain>
    </source>
</reference>
<dbReference type="SUPFAM" id="SSF161111">
    <property type="entry name" value="Cation efflux protein transmembrane domain-like"/>
    <property type="match status" value="1"/>
</dbReference>
<keyword evidence="7 12" id="KW-1133">Transmembrane helix</keyword>
<dbReference type="OrthoDB" id="9805136at2"/>
<evidence type="ECO:0000256" key="10">
    <source>
        <dbReference type="ARBA" id="ARBA00023329"/>
    </source>
</evidence>
<sequence>MTGHRLTVLSRSGAPVAVRARRVEGAVIACAASVAWAAYAGLASLAAGALTGSVSLLAFGLGSLIDGSASAVLVWLFRAERDRPGATAGRGRNERVATRAVATAMLAAATYVLVQSVELLASGAHLGRGGPSLILLVCSVVLLPPLGLVKARLGRLLHHPALRGDGILSLVGGALALAGLVGLYTDEHFGWWWADPLAALLIALVLLREGVRTLRPREPERPAGGAEPEGPTLLSRVRG</sequence>
<comment type="similarity">
    <text evidence="3">Belongs to the TMEM163 family.</text>
</comment>
<keyword evidence="6" id="KW-0862">Zinc</keyword>
<evidence type="ECO:0000256" key="9">
    <source>
        <dbReference type="ARBA" id="ARBA00023136"/>
    </source>
</evidence>
<evidence type="ECO:0000256" key="7">
    <source>
        <dbReference type="ARBA" id="ARBA00022989"/>
    </source>
</evidence>
<gene>
    <name evidence="14" type="ORF">DN069_11615</name>
</gene>
<feature type="transmembrane region" description="Helical" evidence="12">
    <location>
        <begin position="134"/>
        <end position="153"/>
    </location>
</feature>
<dbReference type="InterPro" id="IPR026765">
    <property type="entry name" value="Tmem163"/>
</dbReference>
<dbReference type="Gene3D" id="1.20.1510.10">
    <property type="entry name" value="Cation efflux protein transmembrane domain"/>
    <property type="match status" value="1"/>
</dbReference>
<dbReference type="GO" id="GO:0031410">
    <property type="term" value="C:cytoplasmic vesicle"/>
    <property type="evidence" value="ECO:0007669"/>
    <property type="project" value="UniProtKB-KW"/>
</dbReference>
<feature type="transmembrane region" description="Helical" evidence="12">
    <location>
        <begin position="26"/>
        <end position="50"/>
    </location>
</feature>
<evidence type="ECO:0000256" key="3">
    <source>
        <dbReference type="ARBA" id="ARBA00008731"/>
    </source>
</evidence>
<feature type="transmembrane region" description="Helical" evidence="12">
    <location>
        <begin position="56"/>
        <end position="76"/>
    </location>
</feature>
<evidence type="ECO:0000256" key="4">
    <source>
        <dbReference type="ARBA" id="ARBA00022692"/>
    </source>
</evidence>
<protein>
    <recommendedName>
        <fullName evidence="13">Cation efflux protein transmembrane domain-containing protein</fullName>
    </recommendedName>
</protein>
<dbReference type="InterPro" id="IPR027469">
    <property type="entry name" value="Cation_efflux_TMD_sf"/>
</dbReference>
<dbReference type="GO" id="GO:0008324">
    <property type="term" value="F:monoatomic cation transmembrane transporter activity"/>
    <property type="evidence" value="ECO:0007669"/>
    <property type="project" value="InterPro"/>
</dbReference>
<feature type="transmembrane region" description="Helical" evidence="12">
    <location>
        <begin position="190"/>
        <end position="207"/>
    </location>
</feature>
<evidence type="ECO:0000256" key="12">
    <source>
        <dbReference type="SAM" id="Phobius"/>
    </source>
</evidence>
<feature type="region of interest" description="Disordered" evidence="11">
    <location>
        <begin position="216"/>
        <end position="239"/>
    </location>
</feature>
<keyword evidence="9 12" id="KW-0472">Membrane</keyword>
<evidence type="ECO:0000256" key="2">
    <source>
        <dbReference type="ARBA" id="ARBA00004644"/>
    </source>
</evidence>
<keyword evidence="5" id="KW-0967">Endosome</keyword>